<feature type="compositionally biased region" description="Low complexity" evidence="5">
    <location>
        <begin position="1151"/>
        <end position="1188"/>
    </location>
</feature>
<feature type="region of interest" description="Disordered" evidence="5">
    <location>
        <begin position="280"/>
        <end position="302"/>
    </location>
</feature>
<dbReference type="InterPro" id="IPR036852">
    <property type="entry name" value="Peptidase_S8/S53_dom_sf"/>
</dbReference>
<evidence type="ECO:0000313" key="12">
    <source>
        <dbReference type="Proteomes" id="UP000007797"/>
    </source>
</evidence>
<feature type="compositionally biased region" description="Basic and acidic residues" evidence="5">
    <location>
        <begin position="280"/>
        <end position="290"/>
    </location>
</feature>
<dbReference type="InterPro" id="IPR022398">
    <property type="entry name" value="Peptidase_S8_His-AS"/>
</dbReference>
<keyword evidence="3" id="KW-0720">Serine protease</keyword>
<dbReference type="InterPro" id="IPR057032">
    <property type="entry name" value="MBTPS1_4th"/>
</dbReference>
<dbReference type="GO" id="GO:0005794">
    <property type="term" value="C:Golgi apparatus"/>
    <property type="evidence" value="ECO:0007669"/>
    <property type="project" value="TreeGrafter"/>
</dbReference>
<reference evidence="12" key="1">
    <citation type="journal article" date="2011" name="Genome Res.">
        <title>Phylogeny-wide analysis of social amoeba genomes highlights ancient origins for complex intercellular communication.</title>
        <authorList>
            <person name="Heidel A.J."/>
            <person name="Lawal H.M."/>
            <person name="Felder M."/>
            <person name="Schilde C."/>
            <person name="Helps N.R."/>
            <person name="Tunggal B."/>
            <person name="Rivero F."/>
            <person name="John U."/>
            <person name="Schleicher M."/>
            <person name="Eichinger L."/>
            <person name="Platzer M."/>
            <person name="Noegel A.A."/>
            <person name="Schaap P."/>
            <person name="Gloeckner G."/>
        </authorList>
    </citation>
    <scope>NUCLEOTIDE SEQUENCE [LARGE SCALE GENOMIC DNA]</scope>
    <source>
        <strain evidence="12">SH3</strain>
    </source>
</reference>
<keyword evidence="6" id="KW-0812">Transmembrane</keyword>
<keyword evidence="3" id="KW-0378">Hydrolase</keyword>
<proteinExistence type="inferred from homology"/>
<feature type="signal peptide" evidence="7">
    <location>
        <begin position="1"/>
        <end position="17"/>
    </location>
</feature>
<dbReference type="PANTHER" id="PTHR43806">
    <property type="entry name" value="PEPTIDASE S8"/>
    <property type="match status" value="1"/>
</dbReference>
<evidence type="ECO:0000256" key="6">
    <source>
        <dbReference type="SAM" id="Phobius"/>
    </source>
</evidence>
<comment type="similarity">
    <text evidence="1 4">Belongs to the peptidase S8 family.</text>
</comment>
<dbReference type="RefSeq" id="XP_004357567.1">
    <property type="nucleotide sequence ID" value="XM_004357510.1"/>
</dbReference>
<dbReference type="KEGG" id="dfa:DFA_02083"/>
<feature type="compositionally biased region" description="Low complexity" evidence="5">
    <location>
        <begin position="939"/>
        <end position="958"/>
    </location>
</feature>
<dbReference type="Pfam" id="PF23001">
    <property type="entry name" value="MBTP1_N"/>
    <property type="match status" value="1"/>
</dbReference>
<evidence type="ECO:0000259" key="8">
    <source>
        <dbReference type="Pfam" id="PF23001"/>
    </source>
</evidence>
<dbReference type="STRING" id="1054147.F4PYN0"/>
<keyword evidence="6" id="KW-1133">Transmembrane helix</keyword>
<dbReference type="Proteomes" id="UP000007797">
    <property type="component" value="Unassembled WGS sequence"/>
</dbReference>
<feature type="domain" description="MBTPS1 fourth" evidence="9">
    <location>
        <begin position="666"/>
        <end position="869"/>
    </location>
</feature>
<name>F4PYN0_CACFS</name>
<keyword evidence="7" id="KW-0732">Signal</keyword>
<dbReference type="AlphaFoldDB" id="F4PYN0"/>
<organism evidence="11 12">
    <name type="scientific">Cavenderia fasciculata</name>
    <name type="common">Slime mold</name>
    <name type="synonym">Dictyostelium fasciculatum</name>
    <dbReference type="NCBI Taxonomy" id="261658"/>
    <lineage>
        <taxon>Eukaryota</taxon>
        <taxon>Amoebozoa</taxon>
        <taxon>Evosea</taxon>
        <taxon>Eumycetozoa</taxon>
        <taxon>Dictyostelia</taxon>
        <taxon>Acytosteliales</taxon>
        <taxon>Cavenderiaceae</taxon>
        <taxon>Cavenderia</taxon>
    </lineage>
</organism>
<feature type="domain" description="Membrane-bound transcription factor site-1 protease-like N-terminal" evidence="8">
    <location>
        <begin position="112"/>
        <end position="191"/>
    </location>
</feature>
<evidence type="ECO:0000259" key="10">
    <source>
        <dbReference type="Pfam" id="PF23094"/>
    </source>
</evidence>
<dbReference type="OrthoDB" id="1740355at2759"/>
<dbReference type="Gene3D" id="3.40.50.200">
    <property type="entry name" value="Peptidase S8/S53 domain"/>
    <property type="match status" value="1"/>
</dbReference>
<feature type="region of interest" description="Disordered" evidence="5">
    <location>
        <begin position="920"/>
        <end position="964"/>
    </location>
</feature>
<dbReference type="InterPro" id="IPR050131">
    <property type="entry name" value="Peptidase_S8_subtilisin-like"/>
</dbReference>
<evidence type="ECO:0000256" key="2">
    <source>
        <dbReference type="ARBA" id="ARBA00022670"/>
    </source>
</evidence>
<gene>
    <name evidence="11" type="ORF">DFA_02083</name>
</gene>
<evidence type="ECO:0000256" key="7">
    <source>
        <dbReference type="SAM" id="SignalP"/>
    </source>
</evidence>
<dbReference type="Pfam" id="PF23094">
    <property type="entry name" value="MBTPS1_3rd"/>
    <property type="match status" value="1"/>
</dbReference>
<dbReference type="InterPro" id="IPR057060">
    <property type="entry name" value="MBTPS1_3rd"/>
</dbReference>
<evidence type="ECO:0000256" key="4">
    <source>
        <dbReference type="PROSITE-ProRule" id="PRU01240"/>
    </source>
</evidence>
<dbReference type="PANTHER" id="PTHR43806:SF7">
    <property type="entry name" value="MEMBRANE-BOUND TRANSCRIPTION FACTOR SITE-1 PROTEASE"/>
    <property type="match status" value="1"/>
</dbReference>
<keyword evidence="2" id="KW-0645">Protease</keyword>
<accession>F4PYN0</accession>
<feature type="chain" id="PRO_5005676548" evidence="7">
    <location>
        <begin position="18"/>
        <end position="1206"/>
    </location>
</feature>
<dbReference type="PROSITE" id="PS51892">
    <property type="entry name" value="SUBTILASE"/>
    <property type="match status" value="1"/>
</dbReference>
<evidence type="ECO:0000313" key="11">
    <source>
        <dbReference type="EMBL" id="EGG19296.1"/>
    </source>
</evidence>
<dbReference type="OMA" id="CFDESTH"/>
<dbReference type="SUPFAM" id="SSF52743">
    <property type="entry name" value="Subtilisin-like"/>
    <property type="match status" value="1"/>
</dbReference>
<comment type="caution">
    <text evidence="4">Lacks conserved residue(s) required for the propagation of feature annotation.</text>
</comment>
<evidence type="ECO:0000256" key="5">
    <source>
        <dbReference type="SAM" id="MobiDB-lite"/>
    </source>
</evidence>
<dbReference type="PROSITE" id="PS00137">
    <property type="entry name" value="SUBTILASE_HIS"/>
    <property type="match status" value="1"/>
</dbReference>
<protein>
    <submittedName>
        <fullName evidence="11">Membrane-bound transcription factor peptidase</fullName>
    </submittedName>
</protein>
<dbReference type="GeneID" id="14871320"/>
<dbReference type="GO" id="GO:0006508">
    <property type="term" value="P:proteolysis"/>
    <property type="evidence" value="ECO:0007669"/>
    <property type="project" value="UniProtKB-KW"/>
</dbReference>
<keyword evidence="12" id="KW-1185">Reference proteome</keyword>
<dbReference type="GO" id="GO:0004252">
    <property type="term" value="F:serine-type endopeptidase activity"/>
    <property type="evidence" value="ECO:0007669"/>
    <property type="project" value="InterPro"/>
</dbReference>
<feature type="transmembrane region" description="Helical" evidence="6">
    <location>
        <begin position="1123"/>
        <end position="1143"/>
    </location>
</feature>
<evidence type="ECO:0000256" key="3">
    <source>
        <dbReference type="ARBA" id="ARBA00022825"/>
    </source>
</evidence>
<feature type="region of interest" description="Disordered" evidence="5">
    <location>
        <begin position="1150"/>
        <end position="1188"/>
    </location>
</feature>
<evidence type="ECO:0000256" key="1">
    <source>
        <dbReference type="ARBA" id="ARBA00011073"/>
    </source>
</evidence>
<sequence>MRIRRLILMVLVPLLIAIYINNGNNNRIISLLFNNNQQQQLQQQLLNNINNNNNLVINNYELLTNNNNNNDNIFLTPPYTNNNNITNIYNNNNDYSCTKQQPSSSSSSSLTIQKDFIVMFNKYYKQDEHYNLIESILKKSHTTTTTTTTTTNKKDSNNNQNYKWKIVKRNNPASHLPSDFALVSVTIQRQQRYIEKDICSIEKGIYNQECDALFKGAIGDLVRHGGDLVKNVYPDRKIFGMEALAEKVNFNDDDSHLHFEPPTSIVSRVPFGRIHDDIPEVQKEEDRDAKMSSNSKRQLFAPDTTRASSVTMLDVESMWMNGYTGNKTVVAIFDTGLTRKSDYPFNKVVMETDWTGKKSTNDYLGHGTFVAGIIASNLEGCPGMAQDSELYIYKVFSDEKESFTSWFLDAFNHAIQTKVDVLNLSIGGKDYMDRPFVEKIREVTANRITVVSAMGNDGPLYGTLSNPADQSDVIGVGSINFNGAISDFSSRGMTTWELPEGDLWKLNLWIKGRGALNVLGAYKRLKQNIQDLKESNRTGKLLLHPNRINYEECPYFWPYCTQPLYYSAIPTIFNVTVLNGMDVYGKIQSVTWEPAVNGHLLDMGFSYEEEVYPFSGHVGIHVSVKKDAEFFGGMVSGDIKITVLDAIGGSGQTVALPVNIRVIPTPPRQKRILWDQFHSLKYPLGYFPVDEIDMMPKVKTFDWDGDHPHTNFKQLYEVLRKNGYFVEVLGSPLTCFDPLLYGSLLIIDSEEEFHPTEIKKIEEDVRANGLNLIVIGDWYNVDVLQKIQFHDKKSNRHWVPVTGGANIPAVNDLLSSFGIIMGDSVYDGDFSLGSRSSYYSSGSSIVGFPQGGIVVQATLTDQTRQILNGRTSQPTVPILGFYQTKEFNISFDDISSGSNNNNNGMYSADKSKNNNQIKYINNENSDSLDPTTTSTAIDSNGSPSSSISSSQQSAGNNILSSDSPTSIQSGQVVVFGDSSCFDESTHCFESNDCNGTPKKNCFWMMENILDVLQGKNVFEVFPEAKQLALPLTPLNEQTNRYEIPLRPSNNGDIEKYSRVTAHNALQSSAFQQCYNQLYSQEKYRWHNLYKYENVSWSQRSQILPPLAQPPSNPSLSVNDNNSFYSYYFIPYIFVIIALLLLFIHFTRKKPTSSTSSTNSPISTGSNSNGNNSNGNNNNNSSSISITTSPTLQRLLNTNGGKSDVDV</sequence>
<dbReference type="Pfam" id="PF23090">
    <property type="entry name" value="MBTPS1_4th"/>
    <property type="match status" value="1"/>
</dbReference>
<keyword evidence="6" id="KW-0472">Membrane</keyword>
<dbReference type="InterPro" id="IPR055143">
    <property type="entry name" value="MBTP1_N"/>
</dbReference>
<evidence type="ECO:0000259" key="9">
    <source>
        <dbReference type="Pfam" id="PF23090"/>
    </source>
</evidence>
<dbReference type="EMBL" id="GL883015">
    <property type="protein sequence ID" value="EGG19296.1"/>
    <property type="molecule type" value="Genomic_DNA"/>
</dbReference>
<feature type="domain" description="MBTPS1 third" evidence="10">
    <location>
        <begin position="545"/>
        <end position="665"/>
    </location>
</feature>
<feature type="compositionally biased region" description="Polar residues" evidence="5">
    <location>
        <begin position="927"/>
        <end position="938"/>
    </location>
</feature>